<proteinExistence type="predicted"/>
<evidence type="ECO:0000313" key="2">
    <source>
        <dbReference type="Proteomes" id="UP000019141"/>
    </source>
</evidence>
<reference evidence="1 2" key="1">
    <citation type="journal article" date="2014" name="Nature">
        <title>An environmental bacterial taxon with a large and distinct metabolic repertoire.</title>
        <authorList>
            <person name="Wilson M.C."/>
            <person name="Mori T."/>
            <person name="Ruckert C."/>
            <person name="Uria A.R."/>
            <person name="Helf M.J."/>
            <person name="Takada K."/>
            <person name="Gernert C."/>
            <person name="Steffens U.A."/>
            <person name="Heycke N."/>
            <person name="Schmitt S."/>
            <person name="Rinke C."/>
            <person name="Helfrich E.J."/>
            <person name="Brachmann A.O."/>
            <person name="Gurgui C."/>
            <person name="Wakimoto T."/>
            <person name="Kracht M."/>
            <person name="Crusemann M."/>
            <person name="Hentschel U."/>
            <person name="Abe I."/>
            <person name="Matsunaga S."/>
            <person name="Kalinowski J."/>
            <person name="Takeyama H."/>
            <person name="Piel J."/>
        </authorList>
    </citation>
    <scope>NUCLEOTIDE SEQUENCE [LARGE SCALE GENOMIC DNA]</scope>
    <source>
        <strain evidence="2">TSY1</strain>
    </source>
</reference>
<evidence type="ECO:0000313" key="1">
    <source>
        <dbReference type="EMBL" id="ETW93455.1"/>
    </source>
</evidence>
<dbReference type="EMBL" id="AZHW01001233">
    <property type="protein sequence ID" value="ETW93455.1"/>
    <property type="molecule type" value="Genomic_DNA"/>
</dbReference>
<dbReference type="Proteomes" id="UP000019141">
    <property type="component" value="Unassembled WGS sequence"/>
</dbReference>
<dbReference type="HOGENOM" id="CLU_2647757_0_0_7"/>
<organism evidence="1 2">
    <name type="scientific">Entotheonella factor</name>
    <dbReference type="NCBI Taxonomy" id="1429438"/>
    <lineage>
        <taxon>Bacteria</taxon>
        <taxon>Pseudomonadati</taxon>
        <taxon>Nitrospinota/Tectimicrobiota group</taxon>
        <taxon>Candidatus Tectimicrobiota</taxon>
        <taxon>Candidatus Entotheonellia</taxon>
        <taxon>Candidatus Entotheonellales</taxon>
        <taxon>Candidatus Entotheonellaceae</taxon>
        <taxon>Candidatus Entotheonella</taxon>
    </lineage>
</organism>
<dbReference type="AlphaFoldDB" id="W4L6Z6"/>
<accession>W4L6Z6</accession>
<keyword evidence="2" id="KW-1185">Reference proteome</keyword>
<comment type="caution">
    <text evidence="1">The sequence shown here is derived from an EMBL/GenBank/DDBJ whole genome shotgun (WGS) entry which is preliminary data.</text>
</comment>
<protein>
    <submittedName>
        <fullName evidence="1">Uncharacterized protein</fullName>
    </submittedName>
</protein>
<gene>
    <name evidence="1" type="ORF">ETSY1_39135</name>
</gene>
<sequence>MLVDTDKSVDFKGVKQVRNADLEKRKLNGRDIYWADTLKGEPLTRDDVGPLTKRGRGDEGEIMPIDAPYWQAIYGK</sequence>
<name>W4L6Z6_ENTF1</name>